<dbReference type="Proteomes" id="UP000006906">
    <property type="component" value="Chromosome 6"/>
</dbReference>
<gene>
    <name evidence="13" type="ORF">CHLRE_06g286600v5</name>
</gene>
<evidence type="ECO:0000313" key="14">
    <source>
        <dbReference type="Proteomes" id="UP000006906"/>
    </source>
</evidence>
<dbReference type="InterPro" id="IPR059022">
    <property type="entry name" value="MINDY4_N"/>
</dbReference>
<keyword evidence="6" id="KW-0378">Hydrolase</keyword>
<feature type="compositionally biased region" description="Low complexity" evidence="11">
    <location>
        <begin position="94"/>
        <end position="111"/>
    </location>
</feature>
<dbReference type="RefSeq" id="XP_042924059.1">
    <property type="nucleotide sequence ID" value="XM_043063353.1"/>
</dbReference>
<feature type="compositionally biased region" description="Low complexity" evidence="11">
    <location>
        <begin position="215"/>
        <end position="225"/>
    </location>
</feature>
<evidence type="ECO:0000256" key="1">
    <source>
        <dbReference type="ARBA" id="ARBA00000707"/>
    </source>
</evidence>
<evidence type="ECO:0000256" key="2">
    <source>
        <dbReference type="ARBA" id="ARBA00011074"/>
    </source>
</evidence>
<evidence type="ECO:0000256" key="6">
    <source>
        <dbReference type="ARBA" id="ARBA00022801"/>
    </source>
</evidence>
<dbReference type="InterPro" id="IPR025257">
    <property type="entry name" value="MINDY-3/4_CD"/>
</dbReference>
<name>A0A2K3DQ08_CHLRE</name>
<dbReference type="InterPro" id="IPR039785">
    <property type="entry name" value="MINY3/4"/>
</dbReference>
<dbReference type="GO" id="GO:0071108">
    <property type="term" value="P:protein K48-linked deubiquitination"/>
    <property type="evidence" value="ECO:0007669"/>
    <property type="project" value="InterPro"/>
</dbReference>
<keyword evidence="4" id="KW-0645">Protease</keyword>
<evidence type="ECO:0000256" key="9">
    <source>
        <dbReference type="ARBA" id="ARBA00039781"/>
    </source>
</evidence>
<keyword evidence="5" id="KW-0833">Ubl conjugation pathway</keyword>
<proteinExistence type="inferred from homology"/>
<dbReference type="PANTHER" id="PTHR12473">
    <property type="entry name" value="UBIQUITIN CARBOXYL-TERMINAL HYDROLASE MINDY-4-RELATED"/>
    <property type="match status" value="1"/>
</dbReference>
<evidence type="ECO:0000256" key="10">
    <source>
        <dbReference type="ARBA" id="ARBA00041360"/>
    </source>
</evidence>
<evidence type="ECO:0000256" key="4">
    <source>
        <dbReference type="ARBA" id="ARBA00022670"/>
    </source>
</evidence>
<feature type="region of interest" description="Disordered" evidence="11">
    <location>
        <begin position="245"/>
        <end position="267"/>
    </location>
</feature>
<evidence type="ECO:0000256" key="5">
    <source>
        <dbReference type="ARBA" id="ARBA00022786"/>
    </source>
</evidence>
<dbReference type="KEGG" id="cre:CHLRE_06g286600v5"/>
<evidence type="ECO:0000259" key="12">
    <source>
        <dbReference type="SMART" id="SM01174"/>
    </source>
</evidence>
<dbReference type="Pfam" id="PF26038">
    <property type="entry name" value="Dimer_MINDY4_N"/>
    <property type="match status" value="1"/>
</dbReference>
<dbReference type="OrthoDB" id="10263628at2759"/>
<evidence type="ECO:0000256" key="11">
    <source>
        <dbReference type="SAM" id="MobiDB-lite"/>
    </source>
</evidence>
<organism evidence="13 14">
    <name type="scientific">Chlamydomonas reinhardtii</name>
    <name type="common">Chlamydomonas smithii</name>
    <dbReference type="NCBI Taxonomy" id="3055"/>
    <lineage>
        <taxon>Eukaryota</taxon>
        <taxon>Viridiplantae</taxon>
        <taxon>Chlorophyta</taxon>
        <taxon>core chlorophytes</taxon>
        <taxon>Chlorophyceae</taxon>
        <taxon>CS clade</taxon>
        <taxon>Chlamydomonadales</taxon>
        <taxon>Chlamydomonadaceae</taxon>
        <taxon>Chlamydomonas</taxon>
    </lineage>
</organism>
<comment type="function">
    <text evidence="8">Probable hydrolase that can remove 'Lys-48'-linked conjugated ubiquitin from proteins.</text>
</comment>
<evidence type="ECO:0000256" key="7">
    <source>
        <dbReference type="ARBA" id="ARBA00022807"/>
    </source>
</evidence>
<evidence type="ECO:0000256" key="8">
    <source>
        <dbReference type="ARBA" id="ARBA00037630"/>
    </source>
</evidence>
<dbReference type="Pfam" id="PF13898">
    <property type="entry name" value="MINDY-3_4_CD"/>
    <property type="match status" value="1"/>
</dbReference>
<dbReference type="SMART" id="SM01174">
    <property type="entry name" value="DUF4205"/>
    <property type="match status" value="1"/>
</dbReference>
<dbReference type="GO" id="GO:0006508">
    <property type="term" value="P:proteolysis"/>
    <property type="evidence" value="ECO:0007669"/>
    <property type="project" value="UniProtKB-KW"/>
</dbReference>
<feature type="compositionally biased region" description="Low complexity" evidence="11">
    <location>
        <begin position="157"/>
        <end position="205"/>
    </location>
</feature>
<feature type="region of interest" description="Disordered" evidence="11">
    <location>
        <begin position="93"/>
        <end position="231"/>
    </location>
</feature>
<feature type="compositionally biased region" description="Low complexity" evidence="11">
    <location>
        <begin position="134"/>
        <end position="145"/>
    </location>
</feature>
<feature type="domain" description="Deubiquitinating enzyme MINDY-3/4 conserved" evidence="12">
    <location>
        <begin position="324"/>
        <end position="662"/>
    </location>
</feature>
<evidence type="ECO:0000256" key="3">
    <source>
        <dbReference type="ARBA" id="ARBA00012759"/>
    </source>
</evidence>
<dbReference type="GeneID" id="5721018"/>
<accession>A0A2K3DQ08</accession>
<dbReference type="AlphaFoldDB" id="A0A2K3DQ08"/>
<comment type="similarity">
    <text evidence="2">Belongs to the MINDY deubiquitinase family. FAM188 subfamily.</text>
</comment>
<dbReference type="GO" id="GO:1990380">
    <property type="term" value="F:K48-linked deubiquitinase activity"/>
    <property type="evidence" value="ECO:0007669"/>
    <property type="project" value="InterPro"/>
</dbReference>
<dbReference type="EC" id="3.4.19.12" evidence="3"/>
<protein>
    <recommendedName>
        <fullName evidence="9">Probable ubiquitin carboxyl-terminal hydrolase MINDY-4</fullName>
        <ecNumber evidence="3">3.4.19.12</ecNumber>
    </recommendedName>
    <alternativeName>
        <fullName evidence="10">Probable deubiquitinating enzyme MINDY-4</fullName>
    </alternativeName>
</protein>
<dbReference type="GO" id="GO:0004843">
    <property type="term" value="F:cysteine-type deubiquitinase activity"/>
    <property type="evidence" value="ECO:0007669"/>
    <property type="project" value="UniProtKB-EC"/>
</dbReference>
<dbReference type="PANTHER" id="PTHR12473:SF8">
    <property type="entry name" value="UBIQUITIN CARBOXYL-TERMINAL HYDROLASE MINDY-4-RELATED"/>
    <property type="match status" value="1"/>
</dbReference>
<reference evidence="13 14" key="1">
    <citation type="journal article" date="2007" name="Science">
        <title>The Chlamydomonas genome reveals the evolution of key animal and plant functions.</title>
        <authorList>
            <person name="Merchant S.S."/>
            <person name="Prochnik S.E."/>
            <person name="Vallon O."/>
            <person name="Harris E.H."/>
            <person name="Karpowicz S.J."/>
            <person name="Witman G.B."/>
            <person name="Terry A."/>
            <person name="Salamov A."/>
            <person name="Fritz-Laylin L.K."/>
            <person name="Marechal-Drouard L."/>
            <person name="Marshall W.F."/>
            <person name="Qu L.H."/>
            <person name="Nelson D.R."/>
            <person name="Sanderfoot A.A."/>
            <person name="Spalding M.H."/>
            <person name="Kapitonov V.V."/>
            <person name="Ren Q."/>
            <person name="Ferris P."/>
            <person name="Lindquist E."/>
            <person name="Shapiro H."/>
            <person name="Lucas S.M."/>
            <person name="Grimwood J."/>
            <person name="Schmutz J."/>
            <person name="Cardol P."/>
            <person name="Cerutti H."/>
            <person name="Chanfreau G."/>
            <person name="Chen C.L."/>
            <person name="Cognat V."/>
            <person name="Croft M.T."/>
            <person name="Dent R."/>
            <person name="Dutcher S."/>
            <person name="Fernandez E."/>
            <person name="Fukuzawa H."/>
            <person name="Gonzalez-Ballester D."/>
            <person name="Gonzalez-Halphen D."/>
            <person name="Hallmann A."/>
            <person name="Hanikenne M."/>
            <person name="Hippler M."/>
            <person name="Inwood W."/>
            <person name="Jabbari K."/>
            <person name="Kalanon M."/>
            <person name="Kuras R."/>
            <person name="Lefebvre P.A."/>
            <person name="Lemaire S.D."/>
            <person name="Lobanov A.V."/>
            <person name="Lohr M."/>
            <person name="Manuell A."/>
            <person name="Meier I."/>
            <person name="Mets L."/>
            <person name="Mittag M."/>
            <person name="Mittelmeier T."/>
            <person name="Moroney J.V."/>
            <person name="Moseley J."/>
            <person name="Napoli C."/>
            <person name="Nedelcu A.M."/>
            <person name="Niyogi K."/>
            <person name="Novoselov S.V."/>
            <person name="Paulsen I.T."/>
            <person name="Pazour G."/>
            <person name="Purton S."/>
            <person name="Ral J.P."/>
            <person name="Riano-Pachon D.M."/>
            <person name="Riekhof W."/>
            <person name="Rymarquis L."/>
            <person name="Schroda M."/>
            <person name="Stern D."/>
            <person name="Umen J."/>
            <person name="Willows R."/>
            <person name="Wilson N."/>
            <person name="Zimmer S.L."/>
            <person name="Allmer J."/>
            <person name="Balk J."/>
            <person name="Bisova K."/>
            <person name="Chen C.J."/>
            <person name="Elias M."/>
            <person name="Gendler K."/>
            <person name="Hauser C."/>
            <person name="Lamb M.R."/>
            <person name="Ledford H."/>
            <person name="Long J.C."/>
            <person name="Minagawa J."/>
            <person name="Page M.D."/>
            <person name="Pan J."/>
            <person name="Pootakham W."/>
            <person name="Roje S."/>
            <person name="Rose A."/>
            <person name="Stahlberg E."/>
            <person name="Terauchi A.M."/>
            <person name="Yang P."/>
            <person name="Ball S."/>
            <person name="Bowler C."/>
            <person name="Dieckmann C.L."/>
            <person name="Gladyshev V.N."/>
            <person name="Green P."/>
            <person name="Jorgensen R."/>
            <person name="Mayfield S."/>
            <person name="Mueller-Roeber B."/>
            <person name="Rajamani S."/>
            <person name="Sayre R.T."/>
            <person name="Brokstein P."/>
            <person name="Dubchak I."/>
            <person name="Goodstein D."/>
            <person name="Hornick L."/>
            <person name="Huang Y.W."/>
            <person name="Jhaveri J."/>
            <person name="Luo Y."/>
            <person name="Martinez D."/>
            <person name="Ngau W.C."/>
            <person name="Otillar B."/>
            <person name="Poliakov A."/>
            <person name="Porter A."/>
            <person name="Szajkowski L."/>
            <person name="Werner G."/>
            <person name="Zhou K."/>
            <person name="Grigoriev I.V."/>
            <person name="Rokhsar D.S."/>
            <person name="Grossman A.R."/>
        </authorList>
    </citation>
    <scope>NUCLEOTIDE SEQUENCE [LARGE SCALE GENOMIC DNA]</scope>
    <source>
        <strain evidence="14">CC-503</strain>
    </source>
</reference>
<comment type="catalytic activity">
    <reaction evidence="1">
        <text>Thiol-dependent hydrolysis of ester, thioester, amide, peptide and isopeptide bonds formed by the C-terminal Gly of ubiquitin (a 76-residue protein attached to proteins as an intracellular targeting signal).</text>
        <dbReference type="EC" id="3.4.19.12"/>
    </reaction>
</comment>
<dbReference type="Gramene" id="PNW82623">
    <property type="protein sequence ID" value="PNW82623"/>
    <property type="gene ID" value="CHLRE_06g286600v5"/>
</dbReference>
<keyword evidence="7" id="KW-0788">Thiol protease</keyword>
<dbReference type="InParanoid" id="A0A2K3DQ08"/>
<dbReference type="ExpressionAtlas" id="A0A2K3DQ08">
    <property type="expression patterns" value="baseline"/>
</dbReference>
<evidence type="ECO:0000313" key="13">
    <source>
        <dbReference type="EMBL" id="PNW82623.1"/>
    </source>
</evidence>
<dbReference type="EMBL" id="CM008967">
    <property type="protein sequence ID" value="PNW82623.1"/>
    <property type="molecule type" value="Genomic_DNA"/>
</dbReference>
<keyword evidence="14" id="KW-1185">Reference proteome</keyword>
<sequence length="667" mass="69388">MSAAPESVNPTDIVEALVREYLVRAGCTKSLEEFNKEKPKHSKSITKREVLRKSLGLDKAAAYYKKQNPTAEGVPATLDVWVLYQMAKVNTWSDGPGAQAPRPAAKPAAGPRGDGPEDASAPVASSMMPRRPSALGLATAPTAPGGLPPPRQGFAVPSPSSGASPAGTPRRPDGASDNSPAAARPAARLSAPGMPLSASASALRGPGLGSGSGTGSPAAGVSPAPRMSTMMMGTPNAVKIASGPATGPAGGMSATAPPRAPAARPSGGNELVLEDCDEEFGQDDAGGHGASMGAAGFATMRISGGPALRKPGTPISPDTMRQLKTLLWGNMGQPPPSWKQGFFFNTHAGLQFGLVQKLGGPCGVLAAVQAHILGALHSPTTGFNTTPRTPEQLSALTAAIAEILWDARMGPHSVLVLPEGEAGGAASKLGYDQLCRTLTSHSASSREALVDLVRGALPLLMSEDGWGVVLLVMSAALSRGVANVRADMDEPNNSLMGMHGYCTQELVHLLILGSATSNVFDGNKDLDGTTTLKGISRKCRLGMLTLFEWYKYVEVGASLKSPSLPVWVVCSESHFTVLFAADKDSGARCMRDALPFDLCYYDELANMDSIIKLSVSKDPRGGWTAKMGTTIGDRGKCEGHNIPPLECVIETRWPGVKVDWNGHDPIL</sequence>